<gene>
    <name evidence="1" type="ORF">LCGC14_1133840</name>
</gene>
<accession>A0A0F9Q648</accession>
<dbReference type="EMBL" id="LAZR01005329">
    <property type="protein sequence ID" value="KKN00828.1"/>
    <property type="molecule type" value="Genomic_DNA"/>
</dbReference>
<comment type="caution">
    <text evidence="1">The sequence shown here is derived from an EMBL/GenBank/DDBJ whole genome shotgun (WGS) entry which is preliminary data.</text>
</comment>
<feature type="non-terminal residue" evidence="1">
    <location>
        <position position="1"/>
    </location>
</feature>
<organism evidence="1">
    <name type="scientific">marine sediment metagenome</name>
    <dbReference type="NCBI Taxonomy" id="412755"/>
    <lineage>
        <taxon>unclassified sequences</taxon>
        <taxon>metagenomes</taxon>
        <taxon>ecological metagenomes</taxon>
    </lineage>
</organism>
<sequence>VKEQIKAGKLGVHLWKKFIKGSEIKESDRDNYYISVDNLFIREGLLNSSEVYKVKFTLAKLECPLFSYPLTQVQEHQLRFGFI</sequence>
<protein>
    <submittedName>
        <fullName evidence="1">Uncharacterized protein</fullName>
    </submittedName>
</protein>
<evidence type="ECO:0000313" key="1">
    <source>
        <dbReference type="EMBL" id="KKN00828.1"/>
    </source>
</evidence>
<reference evidence="1" key="1">
    <citation type="journal article" date="2015" name="Nature">
        <title>Complex archaea that bridge the gap between prokaryotes and eukaryotes.</title>
        <authorList>
            <person name="Spang A."/>
            <person name="Saw J.H."/>
            <person name="Jorgensen S.L."/>
            <person name="Zaremba-Niedzwiedzka K."/>
            <person name="Martijn J."/>
            <person name="Lind A.E."/>
            <person name="van Eijk R."/>
            <person name="Schleper C."/>
            <person name="Guy L."/>
            <person name="Ettema T.J."/>
        </authorList>
    </citation>
    <scope>NUCLEOTIDE SEQUENCE</scope>
</reference>
<dbReference type="AlphaFoldDB" id="A0A0F9Q648"/>
<name>A0A0F9Q648_9ZZZZ</name>
<proteinExistence type="predicted"/>